<proteinExistence type="predicted"/>
<feature type="domain" description="DUF3870" evidence="1">
    <location>
        <begin position="10"/>
        <end position="102"/>
    </location>
</feature>
<protein>
    <recommendedName>
        <fullName evidence="1">DUF3870 domain-containing protein</fullName>
    </recommendedName>
</protein>
<dbReference type="InterPro" id="IPR024617">
    <property type="entry name" value="DUF3870"/>
</dbReference>
<dbReference type="Proteomes" id="UP000075737">
    <property type="component" value="Unassembled WGS sequence"/>
</dbReference>
<dbReference type="AlphaFoldDB" id="A0A162MJQ9"/>
<evidence type="ECO:0000259" key="1">
    <source>
        <dbReference type="Pfam" id="PF12986"/>
    </source>
</evidence>
<reference evidence="2 3" key="1">
    <citation type="submission" date="2015-12" db="EMBL/GenBank/DDBJ databases">
        <title>Draft genome of Thermovenabulum gondwanense isolated from a red thermophilic microbial mat colonisisng an outflow channel of a bore well.</title>
        <authorList>
            <person name="Patel B.K."/>
        </authorList>
    </citation>
    <scope>NUCLEOTIDE SEQUENCE [LARGE SCALE GENOMIC DNA]</scope>
    <source>
        <strain evidence="2 3">R270</strain>
    </source>
</reference>
<dbReference type="RefSeq" id="WP_068748391.1">
    <property type="nucleotide sequence ID" value="NZ_LOHZ01000028.1"/>
</dbReference>
<accession>A0A162MJQ9</accession>
<dbReference type="EMBL" id="LOHZ01000028">
    <property type="protein sequence ID" value="KYO66382.1"/>
    <property type="molecule type" value="Genomic_DNA"/>
</dbReference>
<dbReference type="STRING" id="520767.ATZ99_12640"/>
<dbReference type="OrthoDB" id="88363at2"/>
<evidence type="ECO:0000313" key="2">
    <source>
        <dbReference type="EMBL" id="KYO66382.1"/>
    </source>
</evidence>
<name>A0A162MJQ9_9FIRM</name>
<keyword evidence="3" id="KW-1185">Reference proteome</keyword>
<sequence length="113" mass="12923">MQNINKNEILITGYAKLPEETTAYKLYSVVGISLRVNIETSEIIDADITLATSVAKQFFKDVVVGKSMKKIDEIINIFERQYLGTAKKSIITALKICHMKYRDYLRNIESDDE</sequence>
<gene>
    <name evidence="2" type="ORF">ATZ99_12640</name>
</gene>
<comment type="caution">
    <text evidence="2">The sequence shown here is derived from an EMBL/GenBank/DDBJ whole genome shotgun (WGS) entry which is preliminary data.</text>
</comment>
<dbReference type="Pfam" id="PF12986">
    <property type="entry name" value="DUF3870"/>
    <property type="match status" value="1"/>
</dbReference>
<evidence type="ECO:0000313" key="3">
    <source>
        <dbReference type="Proteomes" id="UP000075737"/>
    </source>
</evidence>
<organism evidence="2 3">
    <name type="scientific">Thermovenabulum gondwanense</name>
    <dbReference type="NCBI Taxonomy" id="520767"/>
    <lineage>
        <taxon>Bacteria</taxon>
        <taxon>Bacillati</taxon>
        <taxon>Bacillota</taxon>
        <taxon>Clostridia</taxon>
        <taxon>Thermosediminibacterales</taxon>
        <taxon>Thermosediminibacteraceae</taxon>
        <taxon>Thermovenabulum</taxon>
    </lineage>
</organism>